<accession>A0A6J4TNZ4</accession>
<protein>
    <submittedName>
        <fullName evidence="1">Uncharacterized protein</fullName>
    </submittedName>
</protein>
<evidence type="ECO:0000313" key="1">
    <source>
        <dbReference type="EMBL" id="CAA9527366.1"/>
    </source>
</evidence>
<name>A0A6J4TNZ4_9ACTN</name>
<dbReference type="EMBL" id="CADCVQ010000159">
    <property type="protein sequence ID" value="CAA9527366.1"/>
    <property type="molecule type" value="Genomic_DNA"/>
</dbReference>
<organism evidence="1">
    <name type="scientific">uncultured Solirubrobacteraceae bacterium</name>
    <dbReference type="NCBI Taxonomy" id="1162706"/>
    <lineage>
        <taxon>Bacteria</taxon>
        <taxon>Bacillati</taxon>
        <taxon>Actinomycetota</taxon>
        <taxon>Thermoleophilia</taxon>
        <taxon>Solirubrobacterales</taxon>
        <taxon>Solirubrobacteraceae</taxon>
        <taxon>environmental samples</taxon>
    </lineage>
</organism>
<proteinExistence type="predicted"/>
<dbReference type="AlphaFoldDB" id="A0A6J4TNZ4"/>
<reference evidence="1" key="1">
    <citation type="submission" date="2020-02" db="EMBL/GenBank/DDBJ databases">
        <authorList>
            <person name="Meier V. D."/>
        </authorList>
    </citation>
    <scope>NUCLEOTIDE SEQUENCE</scope>
    <source>
        <strain evidence="1">AVDCRST_MAG67</strain>
    </source>
</reference>
<gene>
    <name evidence="1" type="ORF">AVDCRST_MAG67-3784</name>
</gene>
<sequence length="190" mass="21213">MRRGDGSLIAITRQGAQYAGYEPSRALQSVAPATWAHICACAWTSGWLELRGRMWISERGIVEDDWWRFKLTYQDHRGTVRSSHRPDLAVELRPSGDVAIEVELRRKTLRRLTGILQMYDALIEDEVLAGVIYITTDPDVEELVRRVGAYIGPDPDGPRLSFRTMQLVIQQTHDAAAAAAVARTTPAPAS</sequence>